<protein>
    <submittedName>
        <fullName evidence="2">Uncharacterized protein</fullName>
    </submittedName>
</protein>
<gene>
    <name evidence="2" type="ORF">GH885_00545</name>
</gene>
<dbReference type="EMBL" id="WJEE01000001">
    <property type="protein sequence ID" value="MRI64832.1"/>
    <property type="molecule type" value="Genomic_DNA"/>
</dbReference>
<feature type="transmembrane region" description="Helical" evidence="1">
    <location>
        <begin position="40"/>
        <end position="58"/>
    </location>
</feature>
<feature type="transmembrane region" description="Helical" evidence="1">
    <location>
        <begin position="87"/>
        <end position="107"/>
    </location>
</feature>
<evidence type="ECO:0000313" key="2">
    <source>
        <dbReference type="EMBL" id="MRI64832.1"/>
    </source>
</evidence>
<comment type="caution">
    <text evidence="2">The sequence shown here is derived from an EMBL/GenBank/DDBJ whole genome shotgun (WGS) entry which is preliminary data.</text>
</comment>
<keyword evidence="3" id="KW-1185">Reference proteome</keyword>
<keyword evidence="1" id="KW-1133">Transmembrane helix</keyword>
<reference evidence="2 3" key="1">
    <citation type="submission" date="2019-10" db="EMBL/GenBank/DDBJ databases">
        <title>Gracilibacillus salitolerans sp. nov., a moderate halophile isolated from a saline soil in northwest China.</title>
        <authorList>
            <person name="Gan L."/>
        </authorList>
    </citation>
    <scope>NUCLEOTIDE SEQUENCE [LARGE SCALE GENOMIC DNA]</scope>
    <source>
        <strain evidence="2 3">TP2-8</strain>
    </source>
</reference>
<name>A0A6N7QUM9_9BACI</name>
<evidence type="ECO:0000313" key="3">
    <source>
        <dbReference type="Proteomes" id="UP000435187"/>
    </source>
</evidence>
<sequence>MSYADILKKEWKNEKRSYIIGFVGAIVLSLYFFILRTDSVMVYFLLYLYPMLLCIHPVRLQKPYAQTFWSKYADAFNFYKAKVTLRFIQLLLHMLLVTLLNQIYFQFTHSNFTFHFWNHQPFLIFVMLYLYMINLGLSLKETVVLQSKIKKVFIIIFQLFGVIFLGIFASWVFDFVYYLINSSYIEIKFMRPLMFILFSIMQHHSNKMWIRNLPKSFDDCSSNGIRKDAE</sequence>
<feature type="transmembrane region" description="Helical" evidence="1">
    <location>
        <begin position="119"/>
        <end position="140"/>
    </location>
</feature>
<dbReference type="AlphaFoldDB" id="A0A6N7QUM9"/>
<keyword evidence="1" id="KW-0472">Membrane</keyword>
<feature type="transmembrane region" description="Helical" evidence="1">
    <location>
        <begin position="152"/>
        <end position="173"/>
    </location>
</feature>
<dbReference type="Proteomes" id="UP000435187">
    <property type="component" value="Unassembled WGS sequence"/>
</dbReference>
<accession>A0A6N7QUM9</accession>
<feature type="transmembrane region" description="Helical" evidence="1">
    <location>
        <begin position="17"/>
        <end position="34"/>
    </location>
</feature>
<organism evidence="2 3">
    <name type="scientific">Gracilibacillus thailandensis</name>
    <dbReference type="NCBI Taxonomy" id="563735"/>
    <lineage>
        <taxon>Bacteria</taxon>
        <taxon>Bacillati</taxon>
        <taxon>Bacillota</taxon>
        <taxon>Bacilli</taxon>
        <taxon>Bacillales</taxon>
        <taxon>Bacillaceae</taxon>
        <taxon>Gracilibacillus</taxon>
    </lineage>
</organism>
<dbReference type="RefSeq" id="WP_153833724.1">
    <property type="nucleotide sequence ID" value="NZ_JBHUMW010000007.1"/>
</dbReference>
<evidence type="ECO:0000256" key="1">
    <source>
        <dbReference type="SAM" id="Phobius"/>
    </source>
</evidence>
<keyword evidence="1" id="KW-0812">Transmembrane</keyword>
<proteinExistence type="predicted"/>